<dbReference type="InterPro" id="IPR024704">
    <property type="entry name" value="SMC"/>
</dbReference>
<dbReference type="Pfam" id="PF02463">
    <property type="entry name" value="SMC_N"/>
    <property type="match status" value="1"/>
</dbReference>
<evidence type="ECO:0008006" key="10">
    <source>
        <dbReference type="Google" id="ProtNLM"/>
    </source>
</evidence>
<dbReference type="NCBIfam" id="TIGR02168">
    <property type="entry name" value="SMC_prok_B"/>
    <property type="match status" value="1"/>
</dbReference>
<dbReference type="GO" id="GO:0003677">
    <property type="term" value="F:DNA binding"/>
    <property type="evidence" value="ECO:0007669"/>
    <property type="project" value="UniProtKB-KW"/>
</dbReference>
<dbReference type="GO" id="GO:0030261">
    <property type="term" value="P:chromosome condensation"/>
    <property type="evidence" value="ECO:0007669"/>
    <property type="project" value="InterPro"/>
</dbReference>
<name>A0A381UY17_9ZZZZ</name>
<dbReference type="InterPro" id="IPR036277">
    <property type="entry name" value="SMC_hinge_sf"/>
</dbReference>
<dbReference type="InterPro" id="IPR010935">
    <property type="entry name" value="SMC_hinge"/>
</dbReference>
<dbReference type="SUPFAM" id="SSF75553">
    <property type="entry name" value="Smc hinge domain"/>
    <property type="match status" value="1"/>
</dbReference>
<keyword evidence="5" id="KW-0238">DNA-binding</keyword>
<evidence type="ECO:0000256" key="4">
    <source>
        <dbReference type="ARBA" id="ARBA00023054"/>
    </source>
</evidence>
<dbReference type="GO" id="GO:0005694">
    <property type="term" value="C:chromosome"/>
    <property type="evidence" value="ECO:0007669"/>
    <property type="project" value="InterPro"/>
</dbReference>
<keyword evidence="2" id="KW-0547">Nucleotide-binding</keyword>
<gene>
    <name evidence="9" type="ORF">METZ01_LOCUS84707</name>
</gene>
<dbReference type="Gene3D" id="3.40.50.300">
    <property type="entry name" value="P-loop containing nucleotide triphosphate hydrolases"/>
    <property type="match status" value="2"/>
</dbReference>
<dbReference type="AlphaFoldDB" id="A0A381UY17"/>
<dbReference type="GO" id="GO:0007062">
    <property type="term" value="P:sister chromatid cohesion"/>
    <property type="evidence" value="ECO:0007669"/>
    <property type="project" value="InterPro"/>
</dbReference>
<reference evidence="9" key="1">
    <citation type="submission" date="2018-05" db="EMBL/GenBank/DDBJ databases">
        <authorList>
            <person name="Lanie J.A."/>
            <person name="Ng W.-L."/>
            <person name="Kazmierczak K.M."/>
            <person name="Andrzejewski T.M."/>
            <person name="Davidsen T.M."/>
            <person name="Wayne K.J."/>
            <person name="Tettelin H."/>
            <person name="Glass J.I."/>
            <person name="Rusch D."/>
            <person name="Podicherti R."/>
            <person name="Tsui H.-C.T."/>
            <person name="Winkler M.E."/>
        </authorList>
    </citation>
    <scope>NUCLEOTIDE SEQUENCE</scope>
</reference>
<accession>A0A381UY17</accession>
<feature type="domain" description="SMC hinge" evidence="8">
    <location>
        <begin position="520"/>
        <end position="588"/>
    </location>
</feature>
<evidence type="ECO:0000259" key="8">
    <source>
        <dbReference type="Pfam" id="PF06470"/>
    </source>
</evidence>
<feature type="domain" description="RecF/RecN/SMC N-terminal" evidence="7">
    <location>
        <begin position="3"/>
        <end position="1153"/>
    </location>
</feature>
<protein>
    <recommendedName>
        <fullName evidence="10">SMC hinge domain-containing protein</fullName>
    </recommendedName>
</protein>
<dbReference type="PIRSF" id="PIRSF005719">
    <property type="entry name" value="SMC"/>
    <property type="match status" value="1"/>
</dbReference>
<dbReference type="HAMAP" id="MF_01894">
    <property type="entry name" value="Smc_prok"/>
    <property type="match status" value="1"/>
</dbReference>
<evidence type="ECO:0000256" key="3">
    <source>
        <dbReference type="ARBA" id="ARBA00022840"/>
    </source>
</evidence>
<dbReference type="EMBL" id="UINC01007179">
    <property type="protein sequence ID" value="SVA31853.1"/>
    <property type="molecule type" value="Genomic_DNA"/>
</dbReference>
<evidence type="ECO:0000256" key="6">
    <source>
        <dbReference type="SAM" id="Coils"/>
    </source>
</evidence>
<dbReference type="GO" id="GO:0016887">
    <property type="term" value="F:ATP hydrolysis activity"/>
    <property type="evidence" value="ECO:0007669"/>
    <property type="project" value="InterPro"/>
</dbReference>
<keyword evidence="4 6" id="KW-0175">Coiled coil</keyword>
<keyword evidence="1" id="KW-0963">Cytoplasm</keyword>
<organism evidence="9">
    <name type="scientific">marine metagenome</name>
    <dbReference type="NCBI Taxonomy" id="408172"/>
    <lineage>
        <taxon>unclassified sequences</taxon>
        <taxon>metagenomes</taxon>
        <taxon>ecological metagenomes</taxon>
    </lineage>
</organism>
<evidence type="ECO:0000313" key="9">
    <source>
        <dbReference type="EMBL" id="SVA31853.1"/>
    </source>
</evidence>
<dbReference type="GO" id="GO:0005524">
    <property type="term" value="F:ATP binding"/>
    <property type="evidence" value="ECO:0007669"/>
    <property type="project" value="UniProtKB-KW"/>
</dbReference>
<evidence type="ECO:0000256" key="5">
    <source>
        <dbReference type="ARBA" id="ARBA00023125"/>
    </source>
</evidence>
<feature type="coiled-coil region" evidence="6">
    <location>
        <begin position="444"/>
        <end position="516"/>
    </location>
</feature>
<feature type="coiled-coil region" evidence="6">
    <location>
        <begin position="255"/>
        <end position="310"/>
    </location>
</feature>
<dbReference type="SUPFAM" id="SSF52540">
    <property type="entry name" value="P-loop containing nucleoside triphosphate hydrolases"/>
    <property type="match status" value="1"/>
</dbReference>
<dbReference type="InterPro" id="IPR027417">
    <property type="entry name" value="P-loop_NTPase"/>
</dbReference>
<evidence type="ECO:0000256" key="2">
    <source>
        <dbReference type="ARBA" id="ARBA00022741"/>
    </source>
</evidence>
<dbReference type="CDD" id="cd03278">
    <property type="entry name" value="ABC_SMC_barmotin"/>
    <property type="match status" value="1"/>
</dbReference>
<dbReference type="Gene3D" id="1.20.1060.20">
    <property type="match status" value="1"/>
</dbReference>
<feature type="coiled-coil region" evidence="6">
    <location>
        <begin position="674"/>
        <end position="722"/>
    </location>
</feature>
<dbReference type="PANTHER" id="PTHR43977">
    <property type="entry name" value="STRUCTURAL MAINTENANCE OF CHROMOSOMES PROTEIN 3"/>
    <property type="match status" value="1"/>
</dbReference>
<evidence type="ECO:0000256" key="1">
    <source>
        <dbReference type="ARBA" id="ARBA00022490"/>
    </source>
</evidence>
<dbReference type="Pfam" id="PF06470">
    <property type="entry name" value="SMC_hinge"/>
    <property type="match status" value="1"/>
</dbReference>
<dbReference type="InterPro" id="IPR011890">
    <property type="entry name" value="SMC_prok"/>
</dbReference>
<feature type="coiled-coil region" evidence="6">
    <location>
        <begin position="800"/>
        <end position="841"/>
    </location>
</feature>
<feature type="coiled-coil region" evidence="6">
    <location>
        <begin position="945"/>
        <end position="1010"/>
    </location>
</feature>
<evidence type="ECO:0000259" key="7">
    <source>
        <dbReference type="Pfam" id="PF02463"/>
    </source>
</evidence>
<dbReference type="InterPro" id="IPR003395">
    <property type="entry name" value="RecF/RecN/SMC_N"/>
</dbReference>
<keyword evidence="3" id="KW-0067">ATP-binding</keyword>
<proteinExistence type="inferred from homology"/>
<sequence>MKLQSITIKGFKSFADPTIINIHSGITAVVGPNGCGKSNISDAIRWVLGEQRPSAVRGGKMEEVIFQGSRDRRPVNRASVVMSVSNADKVLPIAFEEVEIGRTVYRDGGSDYSINRSECRLRDVADLCRDTGLGANAYSIIENRMIDAILSTRPEDRRNLFEEAAGIGKYKDRRRSALRRLDQTDQDLIRLEDVIGEVETKVRSLARQKGKAERYKKLRERRLVVEVNVVRDEMLQVQSRLEELDSMLRGEGETAQDALSELNVAEAIYEKLKLQEVDAEREARNAEGILEKVRVKLAEWERDLAVAEERRSYGDRRLSQLENARTDHQDRKTIAVAEIDAVKETLKNQSETLLGIKDELKLERTQVSGLREEVENLGGAVQENEECELELARKLALLSGEIQSTKGQIVEFERVSMEISQELSGASNTLNEIVSQGDLFENKLVPLEDRLKEEEEGLEAIEQTLRNSKLSLESLRTEYLELISSASATKGELRALKDLEEKKEGIDEAVKTLLKKNDFGVLGLVTDFMEIPRELNVAVESYLGSFCQAVVVQSQHNVEEISRWFSNEWKGGGGLILLPCDQVPQSSEGSLLGAISTSGEGAKWAEALIGAADVRDVDDPLTYAKRVTVSPDGTVVDPSGFVRMGDLTDHKGILERKNKILELQKVMTSKEETISNLRISVEKAEEYVQESENALKIQQSRMTEIEDDLRRTNIEIQNQMTRRTTADSHHGELSRRLEGTKLAAVRAAEKIVGLQQSKGDLEVEKDTLVKLRESSAVDLERFKSDWEEHRSKENKLEISVVKNEVEIQGLEVRLLDLERELREEDEKLKNLTSEEAALLDEIEAVGKLKEEGAIITEQLFEESDQARRKVTEKRAVLEEVAGRLEKVQKDVRSSREKERSISDRRHTFELERQELLGRQDMISERLQIEWDRPLNTLLQEVEPIEKATEDLAKELEEILANLTRIGLVNMLAVEEHEEQSQRLAFLSEQRDDLLNARKDLTEAIRQVNETATDLFHEAFESIKDNFSSTFNRLFEGGTVDLWLTDPTDPLESGIEIHASPKGKRTQRIELLSGGERALTALSLLFGIYLFKPSPFCVLDEVDAPLDENNIGRFIRLLDDFKGQTQFILITHNPRSIEAADWIYGVTMEEPGVSSIVGVRLEDETNSG</sequence>